<dbReference type="EMBL" id="KB097700">
    <property type="protein sequence ID" value="ESN91364.1"/>
    <property type="molecule type" value="Genomic_DNA"/>
</dbReference>
<dbReference type="EMBL" id="AMQM01002041">
    <property type="status" value="NOT_ANNOTATED_CDS"/>
    <property type="molecule type" value="Genomic_DNA"/>
</dbReference>
<dbReference type="InterPro" id="IPR027124">
    <property type="entry name" value="Swc5/CFDP1/2"/>
</dbReference>
<evidence type="ECO:0008006" key="4">
    <source>
        <dbReference type="Google" id="ProtNLM"/>
    </source>
</evidence>
<dbReference type="HOGENOM" id="CLU_2309037_0_0_1"/>
<reference evidence="1 3" key="2">
    <citation type="journal article" date="2013" name="Nature">
        <title>Insights into bilaterian evolution from three spiralian genomes.</title>
        <authorList>
            <person name="Simakov O."/>
            <person name="Marletaz F."/>
            <person name="Cho S.J."/>
            <person name="Edsinger-Gonzales E."/>
            <person name="Havlak P."/>
            <person name="Hellsten U."/>
            <person name="Kuo D.H."/>
            <person name="Larsson T."/>
            <person name="Lv J."/>
            <person name="Arendt D."/>
            <person name="Savage R."/>
            <person name="Osoegawa K."/>
            <person name="de Jong P."/>
            <person name="Grimwood J."/>
            <person name="Chapman J.A."/>
            <person name="Shapiro H."/>
            <person name="Aerts A."/>
            <person name="Otillar R.P."/>
            <person name="Terry A.Y."/>
            <person name="Boore J.L."/>
            <person name="Grigoriev I.V."/>
            <person name="Lindberg D.R."/>
            <person name="Seaver E.C."/>
            <person name="Weisblat D.A."/>
            <person name="Putnam N.H."/>
            <person name="Rokhsar D.S."/>
        </authorList>
    </citation>
    <scope>NUCLEOTIDE SEQUENCE</scope>
</reference>
<dbReference type="KEGG" id="hro:HELRODRAFT_165393"/>
<evidence type="ECO:0000313" key="2">
    <source>
        <dbReference type="EnsemblMetazoa" id="HelroP165393"/>
    </source>
</evidence>
<dbReference type="EMBL" id="AMQM01002042">
    <property type="status" value="NOT_ANNOTATED_CDS"/>
    <property type="molecule type" value="Genomic_DNA"/>
</dbReference>
<reference evidence="3" key="1">
    <citation type="submission" date="2012-12" db="EMBL/GenBank/DDBJ databases">
        <authorList>
            <person name="Hellsten U."/>
            <person name="Grimwood J."/>
            <person name="Chapman J.A."/>
            <person name="Shapiro H."/>
            <person name="Aerts A."/>
            <person name="Otillar R.P."/>
            <person name="Terry A.Y."/>
            <person name="Boore J.L."/>
            <person name="Simakov O."/>
            <person name="Marletaz F."/>
            <person name="Cho S.-J."/>
            <person name="Edsinger-Gonzales E."/>
            <person name="Havlak P."/>
            <person name="Kuo D.-H."/>
            <person name="Larsson T."/>
            <person name="Lv J."/>
            <person name="Arendt D."/>
            <person name="Savage R."/>
            <person name="Osoegawa K."/>
            <person name="de Jong P."/>
            <person name="Lindberg D.R."/>
            <person name="Seaver E.C."/>
            <person name="Weisblat D.A."/>
            <person name="Putnam N.H."/>
            <person name="Grigoriev I.V."/>
            <person name="Rokhsar D.S."/>
        </authorList>
    </citation>
    <scope>NUCLEOTIDE SEQUENCE</scope>
</reference>
<dbReference type="PANTHER" id="PTHR23227:SF67">
    <property type="entry name" value="CRANIOFACIAL DEVELOPMENT PROTEIN 2-LIKE"/>
    <property type="match status" value="1"/>
</dbReference>
<accession>T1EWP8</accession>
<dbReference type="PANTHER" id="PTHR23227">
    <property type="entry name" value="BUCENTAUR RELATED"/>
    <property type="match status" value="1"/>
</dbReference>
<name>T1EWP8_HELRO</name>
<reference evidence="2" key="3">
    <citation type="submission" date="2015-06" db="UniProtKB">
        <authorList>
            <consortium name="EnsemblMetazoa"/>
        </authorList>
    </citation>
    <scope>IDENTIFICATION</scope>
</reference>
<dbReference type="OrthoDB" id="6146826at2759"/>
<dbReference type="Proteomes" id="UP000015101">
    <property type="component" value="Unassembled WGS sequence"/>
</dbReference>
<dbReference type="InParanoid" id="T1EWP8"/>
<dbReference type="EnsemblMetazoa" id="HelroT165393">
    <property type="protein sequence ID" value="HelroP165393"/>
    <property type="gene ID" value="HelroG165393"/>
</dbReference>
<dbReference type="GeneID" id="20200998"/>
<keyword evidence="3" id="KW-1185">Reference proteome</keyword>
<proteinExistence type="predicted"/>
<organism evidence="2 3">
    <name type="scientific">Helobdella robusta</name>
    <name type="common">Californian leech</name>
    <dbReference type="NCBI Taxonomy" id="6412"/>
    <lineage>
        <taxon>Eukaryota</taxon>
        <taxon>Metazoa</taxon>
        <taxon>Spiralia</taxon>
        <taxon>Lophotrochozoa</taxon>
        <taxon>Annelida</taxon>
        <taxon>Clitellata</taxon>
        <taxon>Hirudinea</taxon>
        <taxon>Rhynchobdellida</taxon>
        <taxon>Glossiphoniidae</taxon>
        <taxon>Helobdella</taxon>
    </lineage>
</organism>
<dbReference type="AlphaFoldDB" id="T1EWP8"/>
<sequence length="100" mass="11502">MLIRCDLNGHVGEKTDGFDNVHRGFGYGERNEDGNRILEFAVSHGFCLLNPYFRKRPESSWATNIPGINFDSYSDSTRNIVLTQEVTHSRHTEERDENRG</sequence>
<evidence type="ECO:0000313" key="1">
    <source>
        <dbReference type="EMBL" id="ESN91364.1"/>
    </source>
</evidence>
<dbReference type="CTD" id="20200998"/>
<evidence type="ECO:0000313" key="3">
    <source>
        <dbReference type="Proteomes" id="UP000015101"/>
    </source>
</evidence>
<protein>
    <recommendedName>
        <fullName evidence="4">Endonuclease/exonuclease/phosphatase domain-containing protein</fullName>
    </recommendedName>
</protein>
<gene>
    <name evidence="2" type="primary">20200998</name>
    <name evidence="1" type="ORF">HELRODRAFT_165393</name>
</gene>
<dbReference type="RefSeq" id="XP_009030230.1">
    <property type="nucleotide sequence ID" value="XM_009031982.1"/>
</dbReference>